<dbReference type="PANTHER" id="PTHR11905">
    <property type="entry name" value="ADAM A DISINTEGRIN AND METALLOPROTEASE DOMAIN"/>
    <property type="match status" value="1"/>
</dbReference>
<dbReference type="PROSITE" id="PS50215">
    <property type="entry name" value="ADAM_MEPRO"/>
    <property type="match status" value="1"/>
</dbReference>
<dbReference type="InterPro" id="IPR024079">
    <property type="entry name" value="MetalloPept_cat_dom_sf"/>
</dbReference>
<dbReference type="Pfam" id="PF01421">
    <property type="entry name" value="Reprolysin"/>
    <property type="match status" value="1"/>
</dbReference>
<dbReference type="GO" id="GO:0046872">
    <property type="term" value="F:metal ion binding"/>
    <property type="evidence" value="ECO:0007669"/>
    <property type="project" value="UniProtKB-KW"/>
</dbReference>
<feature type="non-terminal residue" evidence="3">
    <location>
        <position position="209"/>
    </location>
</feature>
<dbReference type="AlphaFoldDB" id="A0ABD3TKF7"/>
<sequence>FPHIISTVAPFNKTYYIDVSEYLLDIEQWDLKVGVKYEPFHDHGMFISRYNLFKGKLYDHIMSDSYLSGKCLTFIGKVCEVGQRNSVIAVDDFHTMVTAVAHELGHSLGASHDGERDAIDCRAEDQYIMSAEHDPPDPKKPYSRNPWLFSRCSVRSMKQTLKDKSCVSIPGYYYNNFEYTDHIEKEAGVVFPANAQCELNNGQRSRVCE</sequence>
<organism evidence="3 4">
    <name type="scientific">Sinanodonta woodiana</name>
    <name type="common">Chinese pond mussel</name>
    <name type="synonym">Anodonta woodiana</name>
    <dbReference type="NCBI Taxonomy" id="1069815"/>
    <lineage>
        <taxon>Eukaryota</taxon>
        <taxon>Metazoa</taxon>
        <taxon>Spiralia</taxon>
        <taxon>Lophotrochozoa</taxon>
        <taxon>Mollusca</taxon>
        <taxon>Bivalvia</taxon>
        <taxon>Autobranchia</taxon>
        <taxon>Heteroconchia</taxon>
        <taxon>Palaeoheterodonta</taxon>
        <taxon>Unionida</taxon>
        <taxon>Unionoidea</taxon>
        <taxon>Unionidae</taxon>
        <taxon>Unioninae</taxon>
        <taxon>Sinanodonta</taxon>
    </lineage>
</organism>
<feature type="active site" evidence="1">
    <location>
        <position position="103"/>
    </location>
</feature>
<comment type="caution">
    <text evidence="1">Lacks conserved residue(s) required for the propagation of feature annotation.</text>
</comment>
<dbReference type="InterPro" id="IPR001590">
    <property type="entry name" value="Peptidase_M12B"/>
</dbReference>
<name>A0ABD3TKF7_SINWO</name>
<evidence type="ECO:0000313" key="3">
    <source>
        <dbReference type="EMBL" id="KAL3836827.1"/>
    </source>
</evidence>
<feature type="domain" description="Peptidase M12B" evidence="2">
    <location>
        <begin position="1"/>
        <end position="165"/>
    </location>
</feature>
<feature type="binding site" evidence="1">
    <location>
        <position position="102"/>
    </location>
    <ligand>
        <name>Zn(2+)</name>
        <dbReference type="ChEBI" id="CHEBI:29105"/>
        <note>catalytic</note>
    </ligand>
</feature>
<gene>
    <name evidence="3" type="ORF">ACJMK2_022240</name>
</gene>
<accession>A0ABD3TKF7</accession>
<evidence type="ECO:0000259" key="2">
    <source>
        <dbReference type="PROSITE" id="PS50215"/>
    </source>
</evidence>
<evidence type="ECO:0000256" key="1">
    <source>
        <dbReference type="PROSITE-ProRule" id="PRU00276"/>
    </source>
</evidence>
<dbReference type="SUPFAM" id="SSF55486">
    <property type="entry name" value="Metalloproteases ('zincins'), catalytic domain"/>
    <property type="match status" value="1"/>
</dbReference>
<feature type="non-terminal residue" evidence="3">
    <location>
        <position position="1"/>
    </location>
</feature>
<dbReference type="EMBL" id="JBJQND010000018">
    <property type="protein sequence ID" value="KAL3836827.1"/>
    <property type="molecule type" value="Genomic_DNA"/>
</dbReference>
<keyword evidence="4" id="KW-1185">Reference proteome</keyword>
<dbReference type="PANTHER" id="PTHR11905:SF159">
    <property type="entry name" value="ADAM METALLOPROTEASE"/>
    <property type="match status" value="1"/>
</dbReference>
<feature type="binding site" evidence="1">
    <location>
        <position position="106"/>
    </location>
    <ligand>
        <name>Zn(2+)</name>
        <dbReference type="ChEBI" id="CHEBI:29105"/>
        <note>catalytic</note>
    </ligand>
</feature>
<keyword evidence="1" id="KW-0479">Metal-binding</keyword>
<dbReference type="Gene3D" id="3.40.390.10">
    <property type="entry name" value="Collagenase (Catalytic Domain)"/>
    <property type="match status" value="1"/>
</dbReference>
<comment type="caution">
    <text evidence="3">The sequence shown here is derived from an EMBL/GenBank/DDBJ whole genome shotgun (WGS) entry which is preliminary data.</text>
</comment>
<dbReference type="Proteomes" id="UP001634394">
    <property type="component" value="Unassembled WGS sequence"/>
</dbReference>
<reference evidence="3 4" key="1">
    <citation type="submission" date="2024-11" db="EMBL/GenBank/DDBJ databases">
        <title>Chromosome-level genome assembly of the freshwater bivalve Anodonta woodiana.</title>
        <authorList>
            <person name="Chen X."/>
        </authorList>
    </citation>
    <scope>NUCLEOTIDE SEQUENCE [LARGE SCALE GENOMIC DNA]</scope>
    <source>
        <strain evidence="3">MN2024</strain>
        <tissue evidence="3">Gills</tissue>
    </source>
</reference>
<feature type="binding site" evidence="1">
    <location>
        <position position="112"/>
    </location>
    <ligand>
        <name>Zn(2+)</name>
        <dbReference type="ChEBI" id="CHEBI:29105"/>
        <note>catalytic</note>
    </ligand>
</feature>
<keyword evidence="1" id="KW-0862">Zinc</keyword>
<evidence type="ECO:0000313" key="4">
    <source>
        <dbReference type="Proteomes" id="UP001634394"/>
    </source>
</evidence>
<proteinExistence type="predicted"/>
<protein>
    <recommendedName>
        <fullName evidence="2">Peptidase M12B domain-containing protein</fullName>
    </recommendedName>
</protein>